<keyword evidence="1" id="KW-1133">Transmembrane helix</keyword>
<feature type="transmembrane region" description="Helical" evidence="1">
    <location>
        <begin position="232"/>
        <end position="251"/>
    </location>
</feature>
<feature type="transmembrane region" description="Helical" evidence="1">
    <location>
        <begin position="822"/>
        <end position="844"/>
    </location>
</feature>
<feature type="transmembrane region" description="Helical" evidence="1">
    <location>
        <begin position="136"/>
        <end position="155"/>
    </location>
</feature>
<keyword evidence="1" id="KW-0472">Membrane</keyword>
<protein>
    <submittedName>
        <fullName evidence="2">Uncharacterized membrane protein YfhO</fullName>
    </submittedName>
</protein>
<evidence type="ECO:0000313" key="2">
    <source>
        <dbReference type="EMBL" id="SFC30183.1"/>
    </source>
</evidence>
<dbReference type="EMBL" id="FOKQ01000010">
    <property type="protein sequence ID" value="SFC30183.1"/>
    <property type="molecule type" value="Genomic_DNA"/>
</dbReference>
<feature type="transmembrane region" description="Helical" evidence="1">
    <location>
        <begin position="346"/>
        <end position="362"/>
    </location>
</feature>
<dbReference type="PANTHER" id="PTHR38454">
    <property type="entry name" value="INTEGRAL MEMBRANE PROTEIN-RELATED"/>
    <property type="match status" value="1"/>
</dbReference>
<feature type="transmembrane region" description="Helical" evidence="1">
    <location>
        <begin position="108"/>
        <end position="130"/>
    </location>
</feature>
<proteinExistence type="predicted"/>
<dbReference type="PANTHER" id="PTHR38454:SF1">
    <property type="entry name" value="INTEGRAL MEMBRANE PROTEIN"/>
    <property type="match status" value="1"/>
</dbReference>
<dbReference type="InterPro" id="IPR018580">
    <property type="entry name" value="Uncharacterised_YfhO"/>
</dbReference>
<dbReference type="AlphaFoldDB" id="A0A1I1I8V3"/>
<evidence type="ECO:0000256" key="1">
    <source>
        <dbReference type="SAM" id="Phobius"/>
    </source>
</evidence>
<dbReference type="Proteomes" id="UP000182192">
    <property type="component" value="Unassembled WGS sequence"/>
</dbReference>
<feature type="transmembrane region" description="Helical" evidence="1">
    <location>
        <begin position="283"/>
        <end position="302"/>
    </location>
</feature>
<gene>
    <name evidence="2" type="ORF">SAMN02910406_01482</name>
</gene>
<feature type="transmembrane region" description="Helical" evidence="1">
    <location>
        <begin position="12"/>
        <end position="31"/>
    </location>
</feature>
<sequence>MEKTKKQELPAALLTVLSAPLLIMAVILYAYKLDGAFPFGKGTVAWGDMIQQVVPLLIDFKDILAGKDGVFLNFNNASGMNMWAVVFFFLASPFSFLVVFIKKTDMLYFANILIMLKLMVCGGTASLYLYKTRKKLYPVWIAALGTLYGLCGYGLLYYQNVIWLDMMYLFPLMLLTLEMLCEKKRVLPYTLVLAAMMVVNYYIGYMVVIFIMLFIGLALCNIRREKSGGETAVRFAVGSVMAALLTAVVWLPSLLQYTQSGRVKDEFFSSIKSKGFLTAYETVLPTVLCSAFVLTAVLFFTCDGKPRSRKLSNYLTLSLLTLIPIIVEPINLMWHTGSYMSFPSRFGFITVFMLTVCTAMYLEERDTISIENKLTDHAAIIIPALVVTYLFIDLITDFIEKNRETAGRYTTSLWGDRNSLQICVAIFLLISAMSVLMLLLYRRGLLSTRTLSIICTALILCESFANTRIYLTNSVLNDPDRAENQNKVYDLADRIDDDELFRVKTDSKLFYVNLMGTLGYGSISHYTSLNSQDYMFMMKRMGVSSNWMDVGSYGGTELTDMLMSIKYKIVRGEAENAVYSNDKYSITENSAFLPSGVILDDISAIEGELPDMSRSEIQQFICDNVLAEDVVKAYTFDDTENGSGYTVTNGDTLDLTLDISGRQSIYFDAFDRPKVALGSEIDGSFDIMVNGSMIKTGYPSGEFNGLLKLGEFENETVTITAIVKKDTDLRSLGVTAIDTDKLYSAAEAAKTVGFTRKGGKLTGSINANSGEYCLINVPYTDGLRVRINGKSTPCIRVLGDLTAVELTDGENNITVTAIPKCFIPGLIMSIAGAVLCILWHFVISKKLKVPEKASKALMWTVMVASLAVFMAVYIVPVLVHLTAEEK</sequence>
<reference evidence="2 3" key="1">
    <citation type="submission" date="2016-10" db="EMBL/GenBank/DDBJ databases">
        <authorList>
            <person name="de Groot N.N."/>
        </authorList>
    </citation>
    <scope>NUCLEOTIDE SEQUENCE [LARGE SCALE GENOMIC DNA]</scope>
    <source>
        <strain evidence="2 3">AR67</strain>
    </source>
</reference>
<feature type="transmembrane region" description="Helical" evidence="1">
    <location>
        <begin position="314"/>
        <end position="334"/>
    </location>
</feature>
<organism evidence="2 3">
    <name type="scientific">Ruminococcus albus</name>
    <dbReference type="NCBI Taxonomy" id="1264"/>
    <lineage>
        <taxon>Bacteria</taxon>
        <taxon>Bacillati</taxon>
        <taxon>Bacillota</taxon>
        <taxon>Clostridia</taxon>
        <taxon>Eubacteriales</taxon>
        <taxon>Oscillospiraceae</taxon>
        <taxon>Ruminococcus</taxon>
    </lineage>
</organism>
<feature type="transmembrane region" description="Helical" evidence="1">
    <location>
        <begin position="162"/>
        <end position="180"/>
    </location>
</feature>
<dbReference type="OrthoDB" id="9815466at2"/>
<feature type="transmembrane region" description="Helical" evidence="1">
    <location>
        <begin position="200"/>
        <end position="220"/>
    </location>
</feature>
<feature type="transmembrane region" description="Helical" evidence="1">
    <location>
        <begin position="453"/>
        <end position="471"/>
    </location>
</feature>
<feature type="transmembrane region" description="Helical" evidence="1">
    <location>
        <begin position="419"/>
        <end position="441"/>
    </location>
</feature>
<feature type="transmembrane region" description="Helical" evidence="1">
    <location>
        <begin position="82"/>
        <end position="101"/>
    </location>
</feature>
<keyword evidence="1" id="KW-0812">Transmembrane</keyword>
<accession>A0A1I1I8V3</accession>
<feature type="transmembrane region" description="Helical" evidence="1">
    <location>
        <begin position="374"/>
        <end position="392"/>
    </location>
</feature>
<evidence type="ECO:0000313" key="3">
    <source>
        <dbReference type="Proteomes" id="UP000182192"/>
    </source>
</evidence>
<name>A0A1I1I8V3_RUMAL</name>
<dbReference type="Pfam" id="PF09586">
    <property type="entry name" value="YfhO"/>
    <property type="match status" value="1"/>
</dbReference>
<feature type="transmembrane region" description="Helical" evidence="1">
    <location>
        <begin position="856"/>
        <end position="879"/>
    </location>
</feature>
<dbReference type="RefSeq" id="WP_074960942.1">
    <property type="nucleotide sequence ID" value="NZ_FOKQ01000010.1"/>
</dbReference>